<gene>
    <name evidence="2" type="ORF">H2200_004973</name>
</gene>
<organism evidence="2 3">
    <name type="scientific">Cladophialophora chaetospira</name>
    <dbReference type="NCBI Taxonomy" id="386627"/>
    <lineage>
        <taxon>Eukaryota</taxon>
        <taxon>Fungi</taxon>
        <taxon>Dikarya</taxon>
        <taxon>Ascomycota</taxon>
        <taxon>Pezizomycotina</taxon>
        <taxon>Eurotiomycetes</taxon>
        <taxon>Chaetothyriomycetidae</taxon>
        <taxon>Chaetothyriales</taxon>
        <taxon>Herpotrichiellaceae</taxon>
        <taxon>Cladophialophora</taxon>
    </lineage>
</organism>
<protein>
    <recommendedName>
        <fullName evidence="1">Heterokaryon incompatibility domain-containing protein</fullName>
    </recommendedName>
</protein>
<keyword evidence="3" id="KW-1185">Reference proteome</keyword>
<dbReference type="Pfam" id="PF06985">
    <property type="entry name" value="HET"/>
    <property type="match status" value="1"/>
</dbReference>
<sequence>MTNHTTSTEPHSCAWCRLAEVDSQAKTDASVWHKAYEDRVGIKVAASTVLQGATSGCHFFQDALALWESRSGTPSTSPIEDWSYRILFFPSNAKDKKDDDISVGYAVWTSVDDRRLPRQHFRVITGEDDPATRCKLHQCLPGTTERYATFSYSWGNQRQAVTLTDTNKTEWCNGGDIPFSDLPNTIKDAIKGANFLGISFLWVDSLCVLQDDEHEKALEIAKMSDIFHNAVVTISAARASQSTNGFLGPLVWPEPDIETFKLPYIGPDRSKGSITLFHCQESTPWGTDRPFDDPIDKRAWCMQEHILSPRVIKFGNRGMHWTCRTWQEFEATRTPVCDVISLGEAFSPIPALTDIVENEPCTLENWMKLIEPYSSRRLTDAADALPALSGIAQFWGRASNDEYLAGHWRSHLPIGLLWFASSILSRRPIVGHGPSWSWASMNDGFIGSSRATSLSVDPACQVLECSIEPVFAGLTYGKIKSGALKMRGRMVPMMWKAAAPWLKGPIDKDGQYEHSMDWRFVSFKEDTYYASDDEAGRAMIPFRSEQSTAQGFVPVYCLQIALYNPEMDCGPAGLVLTRNPEMGFFQRIGMYIYDSAGVEGQEHDGFPCPRDADFCASMREEQQRGLRDIEPSELTIV</sequence>
<dbReference type="Proteomes" id="UP001172673">
    <property type="component" value="Unassembled WGS sequence"/>
</dbReference>
<comment type="caution">
    <text evidence="2">The sequence shown here is derived from an EMBL/GenBank/DDBJ whole genome shotgun (WGS) entry which is preliminary data.</text>
</comment>
<dbReference type="InterPro" id="IPR010730">
    <property type="entry name" value="HET"/>
</dbReference>
<evidence type="ECO:0000313" key="2">
    <source>
        <dbReference type="EMBL" id="KAJ9610196.1"/>
    </source>
</evidence>
<proteinExistence type="predicted"/>
<dbReference type="EMBL" id="JAPDRK010000007">
    <property type="protein sequence ID" value="KAJ9610196.1"/>
    <property type="molecule type" value="Genomic_DNA"/>
</dbReference>
<dbReference type="AlphaFoldDB" id="A0AA38XBP8"/>
<dbReference type="PANTHER" id="PTHR33112:SF16">
    <property type="entry name" value="HETEROKARYON INCOMPATIBILITY DOMAIN-CONTAINING PROTEIN"/>
    <property type="match status" value="1"/>
</dbReference>
<name>A0AA38XBP8_9EURO</name>
<reference evidence="2" key="1">
    <citation type="submission" date="2022-10" db="EMBL/GenBank/DDBJ databases">
        <title>Culturing micro-colonial fungi from biological soil crusts in the Mojave desert and describing Neophaeococcomyces mojavensis, and introducing the new genera and species Taxawa tesnikishii.</title>
        <authorList>
            <person name="Kurbessoian T."/>
            <person name="Stajich J.E."/>
        </authorList>
    </citation>
    <scope>NUCLEOTIDE SEQUENCE</scope>
    <source>
        <strain evidence="2">TK_41</strain>
    </source>
</reference>
<accession>A0AA38XBP8</accession>
<evidence type="ECO:0000259" key="1">
    <source>
        <dbReference type="Pfam" id="PF06985"/>
    </source>
</evidence>
<feature type="domain" description="Heterokaryon incompatibility" evidence="1">
    <location>
        <begin position="147"/>
        <end position="304"/>
    </location>
</feature>
<dbReference type="PANTHER" id="PTHR33112">
    <property type="entry name" value="DOMAIN PROTEIN, PUTATIVE-RELATED"/>
    <property type="match status" value="1"/>
</dbReference>
<evidence type="ECO:0000313" key="3">
    <source>
        <dbReference type="Proteomes" id="UP001172673"/>
    </source>
</evidence>